<evidence type="ECO:0000256" key="4">
    <source>
        <dbReference type="ARBA" id="ARBA00023125"/>
    </source>
</evidence>
<dbReference type="Proteomes" id="UP000295431">
    <property type="component" value="Unassembled WGS sequence"/>
</dbReference>
<evidence type="ECO:0000256" key="6">
    <source>
        <dbReference type="SAM" id="MobiDB-lite"/>
    </source>
</evidence>
<sequence length="218" mass="23274">MRLHLGLAAAGDGTPAGGISGSAVPDGGEPGGSLADATAADGTPAADGERVTGHVLAALFRTHHLSLVRLAVLLVGDQAGAEDVVQDVYARMQRRHERRGGGSGLPSTQPELLAYARTAVLNAGRTLLRRRALTHRLFQAPQPVWSAENDALVADDRRRVLHALGRLPARQREAIVLRYYLDLSEVEIAAAMGVRPGTVKSTISRGLDALRDRYEEER</sequence>
<dbReference type="PANTHER" id="PTHR43133:SF50">
    <property type="entry name" value="ECF RNA POLYMERASE SIGMA FACTOR SIGM"/>
    <property type="match status" value="1"/>
</dbReference>
<protein>
    <submittedName>
        <fullName evidence="8">SigE family RNA polymerase sigma factor</fullName>
    </submittedName>
</protein>
<evidence type="ECO:0000313" key="8">
    <source>
        <dbReference type="EMBL" id="TDC04560.1"/>
    </source>
</evidence>
<dbReference type="NCBIfam" id="TIGR02937">
    <property type="entry name" value="sigma70-ECF"/>
    <property type="match status" value="1"/>
</dbReference>
<proteinExistence type="inferred from homology"/>
<dbReference type="PANTHER" id="PTHR43133">
    <property type="entry name" value="RNA POLYMERASE ECF-TYPE SIGMA FACTO"/>
    <property type="match status" value="1"/>
</dbReference>
<keyword evidence="9" id="KW-1185">Reference proteome</keyword>
<dbReference type="InterPro" id="IPR036388">
    <property type="entry name" value="WH-like_DNA-bd_sf"/>
</dbReference>
<feature type="domain" description="RNA polymerase sigma factor 70 region 4 type 2" evidence="7">
    <location>
        <begin position="158"/>
        <end position="210"/>
    </location>
</feature>
<dbReference type="Gene3D" id="1.10.1740.10">
    <property type="match status" value="1"/>
</dbReference>
<reference evidence="8 9" key="1">
    <citation type="submission" date="2019-03" db="EMBL/GenBank/DDBJ databases">
        <title>Draft genome sequences of novel Actinobacteria.</title>
        <authorList>
            <person name="Sahin N."/>
            <person name="Ay H."/>
            <person name="Saygin H."/>
        </authorList>
    </citation>
    <scope>NUCLEOTIDE SEQUENCE [LARGE SCALE GENOMIC DNA]</scope>
    <source>
        <strain evidence="8 9">DSM 45347</strain>
    </source>
</reference>
<keyword evidence="4" id="KW-0238">DNA-binding</keyword>
<evidence type="ECO:0000256" key="5">
    <source>
        <dbReference type="ARBA" id="ARBA00023163"/>
    </source>
</evidence>
<dbReference type="OrthoDB" id="2046835at2"/>
<evidence type="ECO:0000259" key="7">
    <source>
        <dbReference type="Pfam" id="PF08281"/>
    </source>
</evidence>
<evidence type="ECO:0000256" key="3">
    <source>
        <dbReference type="ARBA" id="ARBA00023082"/>
    </source>
</evidence>
<accession>A0A4R4NB71</accession>
<dbReference type="EMBL" id="SMJW01000335">
    <property type="protein sequence ID" value="TDC04560.1"/>
    <property type="molecule type" value="Genomic_DNA"/>
</dbReference>
<name>A0A4R4NB71_9ACTN</name>
<keyword evidence="2" id="KW-0805">Transcription regulation</keyword>
<comment type="similarity">
    <text evidence="1">Belongs to the sigma-70 factor family. ECF subfamily.</text>
</comment>
<dbReference type="InterPro" id="IPR013325">
    <property type="entry name" value="RNA_pol_sigma_r2"/>
</dbReference>
<dbReference type="InterPro" id="IPR039425">
    <property type="entry name" value="RNA_pol_sigma-70-like"/>
</dbReference>
<dbReference type="SUPFAM" id="SSF88946">
    <property type="entry name" value="Sigma2 domain of RNA polymerase sigma factors"/>
    <property type="match status" value="1"/>
</dbReference>
<comment type="caution">
    <text evidence="8">The sequence shown here is derived from an EMBL/GenBank/DDBJ whole genome shotgun (WGS) entry which is preliminary data.</text>
</comment>
<dbReference type="SUPFAM" id="SSF88659">
    <property type="entry name" value="Sigma3 and sigma4 domains of RNA polymerase sigma factors"/>
    <property type="match status" value="1"/>
</dbReference>
<feature type="region of interest" description="Disordered" evidence="6">
    <location>
        <begin position="14"/>
        <end position="46"/>
    </location>
</feature>
<organism evidence="8 9">
    <name type="scientific">Actinomadura bangladeshensis</name>
    <dbReference type="NCBI Taxonomy" id="453573"/>
    <lineage>
        <taxon>Bacteria</taxon>
        <taxon>Bacillati</taxon>
        <taxon>Actinomycetota</taxon>
        <taxon>Actinomycetes</taxon>
        <taxon>Streptosporangiales</taxon>
        <taxon>Thermomonosporaceae</taxon>
        <taxon>Actinomadura</taxon>
    </lineage>
</organism>
<dbReference type="RefSeq" id="WP_131944744.1">
    <property type="nucleotide sequence ID" value="NZ_BAAAMX010000027.1"/>
</dbReference>
<dbReference type="AlphaFoldDB" id="A0A4R4NB71"/>
<dbReference type="GO" id="GO:0016987">
    <property type="term" value="F:sigma factor activity"/>
    <property type="evidence" value="ECO:0007669"/>
    <property type="project" value="UniProtKB-KW"/>
</dbReference>
<dbReference type="InterPro" id="IPR013249">
    <property type="entry name" value="RNA_pol_sigma70_r4_t2"/>
</dbReference>
<evidence type="ECO:0000256" key="1">
    <source>
        <dbReference type="ARBA" id="ARBA00010641"/>
    </source>
</evidence>
<dbReference type="GO" id="GO:0003677">
    <property type="term" value="F:DNA binding"/>
    <property type="evidence" value="ECO:0007669"/>
    <property type="project" value="UniProtKB-KW"/>
</dbReference>
<evidence type="ECO:0000313" key="9">
    <source>
        <dbReference type="Proteomes" id="UP000295431"/>
    </source>
</evidence>
<gene>
    <name evidence="8" type="ORF">E1284_36670</name>
</gene>
<feature type="compositionally biased region" description="Low complexity" evidence="6">
    <location>
        <begin position="35"/>
        <end position="46"/>
    </location>
</feature>
<dbReference type="CDD" id="cd06171">
    <property type="entry name" value="Sigma70_r4"/>
    <property type="match status" value="1"/>
</dbReference>
<dbReference type="Pfam" id="PF08281">
    <property type="entry name" value="Sigma70_r4_2"/>
    <property type="match status" value="1"/>
</dbReference>
<keyword evidence="5" id="KW-0804">Transcription</keyword>
<dbReference type="InterPro" id="IPR014284">
    <property type="entry name" value="RNA_pol_sigma-70_dom"/>
</dbReference>
<keyword evidence="3" id="KW-0731">Sigma factor</keyword>
<dbReference type="Gene3D" id="1.10.10.10">
    <property type="entry name" value="Winged helix-like DNA-binding domain superfamily/Winged helix DNA-binding domain"/>
    <property type="match status" value="1"/>
</dbReference>
<evidence type="ECO:0000256" key="2">
    <source>
        <dbReference type="ARBA" id="ARBA00023015"/>
    </source>
</evidence>
<dbReference type="InterPro" id="IPR013324">
    <property type="entry name" value="RNA_pol_sigma_r3/r4-like"/>
</dbReference>
<dbReference type="GO" id="GO:0006352">
    <property type="term" value="P:DNA-templated transcription initiation"/>
    <property type="evidence" value="ECO:0007669"/>
    <property type="project" value="InterPro"/>
</dbReference>